<evidence type="ECO:0000256" key="1">
    <source>
        <dbReference type="ARBA" id="ARBA00022857"/>
    </source>
</evidence>
<protein>
    <recommendedName>
        <fullName evidence="3">DUS-like FMN-binding domain-containing protein</fullName>
    </recommendedName>
</protein>
<dbReference type="Proteomes" id="UP000041254">
    <property type="component" value="Unassembled WGS sequence"/>
</dbReference>
<dbReference type="CDD" id="cd02801">
    <property type="entry name" value="DUS_like_FMN"/>
    <property type="match status" value="1"/>
</dbReference>
<reference evidence="4 5" key="1">
    <citation type="submission" date="2014-11" db="EMBL/GenBank/DDBJ databases">
        <authorList>
            <person name="Zhu J."/>
            <person name="Qi W."/>
            <person name="Song R."/>
        </authorList>
    </citation>
    <scope>NUCLEOTIDE SEQUENCE [LARGE SCALE GENOMIC DNA]</scope>
</reference>
<dbReference type="VEuPathDB" id="CryptoDB:Vbra_18166"/>
<dbReference type="PANTHER" id="PTHR11082">
    <property type="entry name" value="TRNA-DIHYDROURIDINE SYNTHASE"/>
    <property type="match status" value="1"/>
</dbReference>
<evidence type="ECO:0000256" key="2">
    <source>
        <dbReference type="ARBA" id="ARBA00023027"/>
    </source>
</evidence>
<accession>A0A0G4GKX5</accession>
<dbReference type="InterPro" id="IPR013785">
    <property type="entry name" value="Aldolase_TIM"/>
</dbReference>
<dbReference type="InParanoid" id="A0A0G4GKX5"/>
<dbReference type="OMA" id="RWIFRES"/>
<evidence type="ECO:0000313" key="4">
    <source>
        <dbReference type="EMBL" id="CEM30647.1"/>
    </source>
</evidence>
<dbReference type="STRING" id="1169540.A0A0G4GKX5"/>
<dbReference type="AlphaFoldDB" id="A0A0G4GKX5"/>
<name>A0A0G4GKX5_VITBC</name>
<proteinExistence type="predicted"/>
<dbReference type="PhylomeDB" id="A0A0G4GKX5"/>
<sequence length="391" mass="43610">MDGDSSWDVWTSLGSPRYVCSPMVSQSEAAFRMMTRKYGADLACTPMVHSRIVLEHPKIMARVMEDVQFADDRPLSVQLCGNSPPHFIEAAKALEPFADVTDINLGCPQGCARSGGYGAFLLEDLSTVVRIVDGLRSHLTKPVSAKIRLLPSWERTVDTVRALEAAGVAFICVHGRTRFNTKADTGPCDWEAIRRLREVTSLPIIANGGIETHHDIHQCFEATSADAVMSAEALLEDPSLFAHDEHAPADPSQSPLAYAHHQLSMAFEYLSFARRYRLEGQEFYATAHVFKILYRLLVCHLDLTKALDRKGQTLDGIQRVVESLAHRYDYVETHMSQENEIGREYHLGPSSWYRRHRQRRETLQGSAAERRAGGGKGMSKAAVSNRLAIFA</sequence>
<dbReference type="Gene3D" id="3.20.20.70">
    <property type="entry name" value="Aldolase class I"/>
    <property type="match status" value="1"/>
</dbReference>
<dbReference type="EMBL" id="CDMY01000700">
    <property type="protein sequence ID" value="CEM30647.1"/>
    <property type="molecule type" value="Genomic_DNA"/>
</dbReference>
<keyword evidence="2" id="KW-0520">NAD</keyword>
<evidence type="ECO:0000259" key="3">
    <source>
        <dbReference type="Pfam" id="PF01207"/>
    </source>
</evidence>
<dbReference type="PANTHER" id="PTHR11082:SF5">
    <property type="entry name" value="TRNA-DIHYDROURIDINE(16_17) SYNTHASE [NAD(P)(+)]-LIKE"/>
    <property type="match status" value="1"/>
</dbReference>
<dbReference type="GO" id="GO:0017150">
    <property type="term" value="F:tRNA dihydrouridine synthase activity"/>
    <property type="evidence" value="ECO:0007669"/>
    <property type="project" value="TreeGrafter"/>
</dbReference>
<gene>
    <name evidence="4" type="ORF">Vbra_18166</name>
</gene>
<dbReference type="SUPFAM" id="SSF51395">
    <property type="entry name" value="FMN-linked oxidoreductases"/>
    <property type="match status" value="1"/>
</dbReference>
<dbReference type="Pfam" id="PF01207">
    <property type="entry name" value="Dus"/>
    <property type="match status" value="1"/>
</dbReference>
<organism evidence="4 5">
    <name type="scientific">Vitrella brassicaformis (strain CCMP3155)</name>
    <dbReference type="NCBI Taxonomy" id="1169540"/>
    <lineage>
        <taxon>Eukaryota</taxon>
        <taxon>Sar</taxon>
        <taxon>Alveolata</taxon>
        <taxon>Colpodellida</taxon>
        <taxon>Vitrellaceae</taxon>
        <taxon>Vitrella</taxon>
    </lineage>
</organism>
<evidence type="ECO:0000313" key="5">
    <source>
        <dbReference type="Proteomes" id="UP000041254"/>
    </source>
</evidence>
<dbReference type="InterPro" id="IPR035587">
    <property type="entry name" value="DUS-like_FMN-bd"/>
</dbReference>
<keyword evidence="5" id="KW-1185">Reference proteome</keyword>
<dbReference type="OrthoDB" id="272303at2759"/>
<feature type="domain" description="DUS-like FMN-binding" evidence="3">
    <location>
        <begin position="21"/>
        <end position="260"/>
    </location>
</feature>
<keyword evidence="1" id="KW-0521">NADP</keyword>